<evidence type="ECO:0000313" key="4">
    <source>
        <dbReference type="Proteomes" id="UP001213799"/>
    </source>
</evidence>
<feature type="region of interest" description="Disordered" evidence="2">
    <location>
        <begin position="52"/>
        <end position="73"/>
    </location>
</feature>
<dbReference type="InterPro" id="IPR029045">
    <property type="entry name" value="ClpP/crotonase-like_dom_sf"/>
</dbReference>
<dbReference type="Gene3D" id="3.90.226.10">
    <property type="entry name" value="2-enoyl-CoA Hydratase, Chain A, domain 1"/>
    <property type="match status" value="1"/>
</dbReference>
<dbReference type="GeneID" id="81583611"/>
<keyword evidence="4" id="KW-1185">Reference proteome</keyword>
<evidence type="ECO:0008006" key="5">
    <source>
        <dbReference type="Google" id="ProtNLM"/>
    </source>
</evidence>
<comment type="caution">
    <text evidence="3">The sequence shown here is derived from an EMBL/GenBank/DDBJ whole genome shotgun (WGS) entry which is preliminary data.</text>
</comment>
<evidence type="ECO:0000256" key="2">
    <source>
        <dbReference type="SAM" id="MobiDB-lite"/>
    </source>
</evidence>
<dbReference type="Pfam" id="PF00378">
    <property type="entry name" value="ECH_1"/>
    <property type="match status" value="1"/>
</dbReference>
<dbReference type="RefSeq" id="XP_056758364.1">
    <property type="nucleotide sequence ID" value="XM_056893369.1"/>
</dbReference>
<proteinExistence type="inferred from homology"/>
<accession>A0AAD6EH34</accession>
<dbReference type="EMBL" id="JAQJAE010000001">
    <property type="protein sequence ID" value="KAJ5617197.1"/>
    <property type="molecule type" value="Genomic_DNA"/>
</dbReference>
<dbReference type="Proteomes" id="UP001213799">
    <property type="component" value="Unassembled WGS sequence"/>
</dbReference>
<dbReference type="AlphaFoldDB" id="A0AAD6EH34"/>
<gene>
    <name evidence="3" type="ORF">N7537_002311</name>
</gene>
<sequence length="73" mass="7695">MVKKNAVDHMTAKALYEAILVFEDGSKQKACVLTGAGGSFCAGADLQSVAQANDDTPRDNLQPINGRVPPDSF</sequence>
<name>A0AAD6EH34_9EURO</name>
<comment type="similarity">
    <text evidence="1">Belongs to the enoyl-CoA hydratase/isomerase family.</text>
</comment>
<dbReference type="SUPFAM" id="SSF52096">
    <property type="entry name" value="ClpP/crotonase"/>
    <property type="match status" value="1"/>
</dbReference>
<evidence type="ECO:0000313" key="3">
    <source>
        <dbReference type="EMBL" id="KAJ5617197.1"/>
    </source>
</evidence>
<protein>
    <recommendedName>
        <fullName evidence="5">Enoyl-CoA hydratase</fullName>
    </recommendedName>
</protein>
<dbReference type="PANTHER" id="PTHR43802:SF1">
    <property type="entry name" value="IP11341P-RELATED"/>
    <property type="match status" value="1"/>
</dbReference>
<dbReference type="PANTHER" id="PTHR43802">
    <property type="entry name" value="ENOYL-COA HYDRATASE"/>
    <property type="match status" value="1"/>
</dbReference>
<dbReference type="InterPro" id="IPR001753">
    <property type="entry name" value="Enoyl-CoA_hydra/iso"/>
</dbReference>
<reference evidence="3" key="2">
    <citation type="submission" date="2023-01" db="EMBL/GenBank/DDBJ databases">
        <authorList>
            <person name="Petersen C."/>
        </authorList>
    </citation>
    <scope>NUCLEOTIDE SEQUENCE</scope>
    <source>
        <strain evidence="3">IBT 12815</strain>
    </source>
</reference>
<organism evidence="3 4">
    <name type="scientific">Penicillium hordei</name>
    <dbReference type="NCBI Taxonomy" id="40994"/>
    <lineage>
        <taxon>Eukaryota</taxon>
        <taxon>Fungi</taxon>
        <taxon>Dikarya</taxon>
        <taxon>Ascomycota</taxon>
        <taxon>Pezizomycotina</taxon>
        <taxon>Eurotiomycetes</taxon>
        <taxon>Eurotiomycetidae</taxon>
        <taxon>Eurotiales</taxon>
        <taxon>Aspergillaceae</taxon>
        <taxon>Penicillium</taxon>
    </lineage>
</organism>
<evidence type="ECO:0000256" key="1">
    <source>
        <dbReference type="ARBA" id="ARBA00005254"/>
    </source>
</evidence>
<reference evidence="3" key="1">
    <citation type="journal article" date="2023" name="IMA Fungus">
        <title>Comparative genomic study of the Penicillium genus elucidates a diverse pangenome and 15 lateral gene transfer events.</title>
        <authorList>
            <person name="Petersen C."/>
            <person name="Sorensen T."/>
            <person name="Nielsen M.R."/>
            <person name="Sondergaard T.E."/>
            <person name="Sorensen J.L."/>
            <person name="Fitzpatrick D.A."/>
            <person name="Frisvad J.C."/>
            <person name="Nielsen K.L."/>
        </authorList>
    </citation>
    <scope>NUCLEOTIDE SEQUENCE</scope>
    <source>
        <strain evidence="3">IBT 12815</strain>
    </source>
</reference>